<reference evidence="9" key="1">
    <citation type="submission" date="2020-10" db="EMBL/GenBank/DDBJ databases">
        <authorList>
            <person name="Gilroy R."/>
        </authorList>
    </citation>
    <scope>NUCLEOTIDE SEQUENCE</scope>
    <source>
        <strain evidence="9">1063</strain>
    </source>
</reference>
<dbReference type="PANTHER" id="PTHR23514">
    <property type="entry name" value="BYPASS OF STOP CODON PROTEIN 6"/>
    <property type="match status" value="1"/>
</dbReference>
<dbReference type="Proteomes" id="UP000824088">
    <property type="component" value="Unassembled WGS sequence"/>
</dbReference>
<evidence type="ECO:0000256" key="7">
    <source>
        <dbReference type="SAM" id="Phobius"/>
    </source>
</evidence>
<evidence type="ECO:0000313" key="9">
    <source>
        <dbReference type="EMBL" id="HIU21058.1"/>
    </source>
</evidence>
<dbReference type="PANTHER" id="PTHR23514:SF3">
    <property type="entry name" value="BYPASS OF STOP CODON PROTEIN 6"/>
    <property type="match status" value="1"/>
</dbReference>
<keyword evidence="4 7" id="KW-0812">Transmembrane</keyword>
<keyword evidence="5 7" id="KW-1133">Transmembrane helix</keyword>
<reference evidence="9" key="2">
    <citation type="journal article" date="2021" name="PeerJ">
        <title>Extensive microbial diversity within the chicken gut microbiome revealed by metagenomics and culture.</title>
        <authorList>
            <person name="Gilroy R."/>
            <person name="Ravi A."/>
            <person name="Getino M."/>
            <person name="Pursley I."/>
            <person name="Horton D.L."/>
            <person name="Alikhan N.F."/>
            <person name="Baker D."/>
            <person name="Gharbi K."/>
            <person name="Hall N."/>
            <person name="Watson M."/>
            <person name="Adriaenssens E.M."/>
            <person name="Foster-Nyarko E."/>
            <person name="Jarju S."/>
            <person name="Secka A."/>
            <person name="Antonio M."/>
            <person name="Oren A."/>
            <person name="Chaudhuri R.R."/>
            <person name="La Ragione R."/>
            <person name="Hildebrand F."/>
            <person name="Pallen M.J."/>
        </authorList>
    </citation>
    <scope>NUCLEOTIDE SEQUENCE</scope>
    <source>
        <strain evidence="9">1063</strain>
    </source>
</reference>
<evidence type="ECO:0000313" key="10">
    <source>
        <dbReference type="Proteomes" id="UP000824088"/>
    </source>
</evidence>
<feature type="transmembrane region" description="Helical" evidence="7">
    <location>
        <begin position="41"/>
        <end position="65"/>
    </location>
</feature>
<feature type="transmembrane region" description="Helical" evidence="7">
    <location>
        <begin position="104"/>
        <end position="126"/>
    </location>
</feature>
<feature type="transmembrane region" description="Helical" evidence="7">
    <location>
        <begin position="215"/>
        <end position="233"/>
    </location>
</feature>
<dbReference type="InterPro" id="IPR011701">
    <property type="entry name" value="MFS"/>
</dbReference>
<evidence type="ECO:0000256" key="3">
    <source>
        <dbReference type="ARBA" id="ARBA00022448"/>
    </source>
</evidence>
<feature type="transmembrane region" description="Helical" evidence="7">
    <location>
        <begin position="277"/>
        <end position="297"/>
    </location>
</feature>
<dbReference type="SUPFAM" id="SSF103473">
    <property type="entry name" value="MFS general substrate transporter"/>
    <property type="match status" value="1"/>
</dbReference>
<dbReference type="InterPro" id="IPR020846">
    <property type="entry name" value="MFS_dom"/>
</dbReference>
<feature type="transmembrane region" description="Helical" evidence="7">
    <location>
        <begin position="253"/>
        <end position="270"/>
    </location>
</feature>
<comment type="caution">
    <text evidence="9">The sequence shown here is derived from an EMBL/GenBank/DDBJ whole genome shotgun (WGS) entry which is preliminary data.</text>
</comment>
<dbReference type="AlphaFoldDB" id="A0A9D1HR10"/>
<dbReference type="GO" id="GO:0005886">
    <property type="term" value="C:plasma membrane"/>
    <property type="evidence" value="ECO:0007669"/>
    <property type="project" value="UniProtKB-SubCell"/>
</dbReference>
<organism evidence="9 10">
    <name type="scientific">Candidatus Limadaptatus stercorigallinarum</name>
    <dbReference type="NCBI Taxonomy" id="2840845"/>
    <lineage>
        <taxon>Bacteria</taxon>
        <taxon>Bacillati</taxon>
        <taxon>Bacillota</taxon>
        <taxon>Clostridia</taxon>
        <taxon>Eubacteriales</taxon>
        <taxon>Candidatus Limadaptatus</taxon>
    </lineage>
</organism>
<evidence type="ECO:0000256" key="4">
    <source>
        <dbReference type="ARBA" id="ARBA00022692"/>
    </source>
</evidence>
<feature type="transmembrane region" description="Helical" evidence="7">
    <location>
        <begin position="373"/>
        <end position="393"/>
    </location>
</feature>
<feature type="transmembrane region" description="Helical" evidence="7">
    <location>
        <begin position="174"/>
        <end position="194"/>
    </location>
</feature>
<dbReference type="InterPro" id="IPR036259">
    <property type="entry name" value="MFS_trans_sf"/>
</dbReference>
<evidence type="ECO:0000259" key="8">
    <source>
        <dbReference type="PROSITE" id="PS50850"/>
    </source>
</evidence>
<proteinExistence type="inferred from homology"/>
<protein>
    <submittedName>
        <fullName evidence="9">MFS transporter</fullName>
    </submittedName>
</protein>
<feature type="transmembrane region" description="Helical" evidence="7">
    <location>
        <begin position="340"/>
        <end position="361"/>
    </location>
</feature>
<feature type="domain" description="Major facilitator superfamily (MFS) profile" evidence="8">
    <location>
        <begin position="1"/>
        <end position="398"/>
    </location>
</feature>
<evidence type="ECO:0000256" key="6">
    <source>
        <dbReference type="ARBA" id="ARBA00023136"/>
    </source>
</evidence>
<feature type="transmembrane region" description="Helical" evidence="7">
    <location>
        <begin position="303"/>
        <end position="328"/>
    </location>
</feature>
<evidence type="ECO:0000256" key="5">
    <source>
        <dbReference type="ARBA" id="ARBA00022989"/>
    </source>
</evidence>
<comment type="similarity">
    <text evidence="2">Belongs to the major facilitator superfamily.</text>
</comment>
<feature type="transmembrane region" description="Helical" evidence="7">
    <location>
        <begin position="77"/>
        <end position="98"/>
    </location>
</feature>
<dbReference type="Gene3D" id="1.20.1250.20">
    <property type="entry name" value="MFS general substrate transporter like domains"/>
    <property type="match status" value="1"/>
</dbReference>
<dbReference type="PROSITE" id="PS50850">
    <property type="entry name" value="MFS"/>
    <property type="match status" value="1"/>
</dbReference>
<feature type="transmembrane region" description="Helical" evidence="7">
    <location>
        <begin position="147"/>
        <end position="168"/>
    </location>
</feature>
<dbReference type="EMBL" id="DVMN01000041">
    <property type="protein sequence ID" value="HIU21058.1"/>
    <property type="molecule type" value="Genomic_DNA"/>
</dbReference>
<dbReference type="GO" id="GO:0022857">
    <property type="term" value="F:transmembrane transporter activity"/>
    <property type="evidence" value="ECO:0007669"/>
    <property type="project" value="InterPro"/>
</dbReference>
<evidence type="ECO:0000256" key="2">
    <source>
        <dbReference type="ARBA" id="ARBA00008335"/>
    </source>
</evidence>
<gene>
    <name evidence="9" type="ORF">IAD51_02305</name>
</gene>
<dbReference type="Pfam" id="PF07690">
    <property type="entry name" value="MFS_1"/>
    <property type="match status" value="1"/>
</dbReference>
<keyword evidence="6 7" id="KW-0472">Membrane</keyword>
<name>A0A9D1HR10_9FIRM</name>
<feature type="transmembrane region" description="Helical" evidence="7">
    <location>
        <begin position="12"/>
        <end position="35"/>
    </location>
</feature>
<evidence type="ECO:0000256" key="1">
    <source>
        <dbReference type="ARBA" id="ARBA00004651"/>
    </source>
</evidence>
<sequence length="411" mass="42825">MRAVTLKSYNSTLGACFTGYICQAIVNNFAPLLFLTFQSSFGIPLSQITLLVTINFGVQLLVDLLSAKLVDRIGYRAAAVGAHLLMGTGFILMGTLPFAVSRPFYGLLAAVVIYSVGGGVVEVMLSPLVESCPTRNKSGTMNLLHSFYCWGCVIVIGLSTLVFAVAGMEFWNKLSMIWAAIPFLNAVFFLFVPITRKEGEETRSRILPLFGKPMFWVLMVMMFCAGAGELAVAQWASAFAESGLGVSKALGDLIGPCLFAVMMGAVRIACIPLGKRVNLTAIIGFSGVIGVASYLLITLVPNAGVALAGVALCGVASASMWPGTFSVAAKNIPTGGTAMFALLALAGDLGCTAGPTLVGMVSDSFGGELKTGILVAVIFPALMIVACIVCALMEKKRAAALPPIADGGAGM</sequence>
<dbReference type="InterPro" id="IPR051788">
    <property type="entry name" value="MFS_Transporter"/>
</dbReference>
<comment type="subcellular location">
    <subcellularLocation>
        <location evidence="1">Cell membrane</location>
        <topology evidence="1">Multi-pass membrane protein</topology>
    </subcellularLocation>
</comment>
<accession>A0A9D1HR10</accession>
<keyword evidence="3" id="KW-0813">Transport</keyword>